<dbReference type="Proteomes" id="UP001165292">
    <property type="component" value="Unassembled WGS sequence"/>
</dbReference>
<dbReference type="RefSeq" id="WP_253162381.1">
    <property type="nucleotide sequence ID" value="NZ_JAMYBS010000003.1"/>
</dbReference>
<dbReference type="Pfam" id="PF01295">
    <property type="entry name" value="Adenylate_cycl"/>
    <property type="match status" value="1"/>
</dbReference>
<organism evidence="2 3">
    <name type="scientific">Stutzerimonas nitrititolerans</name>
    <dbReference type="NCBI Taxonomy" id="2482751"/>
    <lineage>
        <taxon>Bacteria</taxon>
        <taxon>Pseudomonadati</taxon>
        <taxon>Pseudomonadota</taxon>
        <taxon>Gammaproteobacteria</taxon>
        <taxon>Pseudomonadales</taxon>
        <taxon>Pseudomonadaceae</taxon>
        <taxon>Stutzerimonas</taxon>
    </lineage>
</organism>
<evidence type="ECO:0000313" key="2">
    <source>
        <dbReference type="EMBL" id="MCO7544016.1"/>
    </source>
</evidence>
<dbReference type="PIRSF" id="PIRSF001444">
    <property type="entry name" value="Adenylate_cycl"/>
    <property type="match status" value="1"/>
</dbReference>
<dbReference type="GO" id="GO:0004016">
    <property type="term" value="F:adenylate cyclase activity"/>
    <property type="evidence" value="ECO:0007669"/>
    <property type="project" value="InterPro"/>
</dbReference>
<evidence type="ECO:0000313" key="3">
    <source>
        <dbReference type="Proteomes" id="UP001165292"/>
    </source>
</evidence>
<dbReference type="EMBL" id="JAMYBS010000003">
    <property type="protein sequence ID" value="MCO7544016.1"/>
    <property type="molecule type" value="Genomic_DNA"/>
</dbReference>
<gene>
    <name evidence="2" type="ORF">NJF43_04510</name>
</gene>
<dbReference type="GO" id="GO:0006171">
    <property type="term" value="P:cAMP biosynthetic process"/>
    <property type="evidence" value="ECO:0007669"/>
    <property type="project" value="InterPro"/>
</dbReference>
<dbReference type="PANTHER" id="PTHR38760">
    <property type="entry name" value="ADENYLATE CYCLASE"/>
    <property type="match status" value="1"/>
</dbReference>
<feature type="domain" description="Adenylate cyclase class-I N-terminal" evidence="1">
    <location>
        <begin position="18"/>
        <end position="214"/>
    </location>
</feature>
<evidence type="ECO:0000259" key="1">
    <source>
        <dbReference type="Pfam" id="PF12633"/>
    </source>
</evidence>
<dbReference type="PANTHER" id="PTHR38760:SF1">
    <property type="entry name" value="ADENYLATE CYCLASE"/>
    <property type="match status" value="1"/>
</dbReference>
<protein>
    <submittedName>
        <fullName evidence="2">Class I adenylate cyclase</fullName>
    </submittedName>
</protein>
<dbReference type="Pfam" id="PF12633">
    <property type="entry name" value="Adenyl_cycl_N"/>
    <property type="match status" value="1"/>
</dbReference>
<accession>A0AA42BC66</accession>
<reference evidence="2" key="1">
    <citation type="submission" date="2022-06" db="EMBL/GenBank/DDBJ databases">
        <title>Detection of beta-lactamases in bacteria of animal origin.</title>
        <authorList>
            <person name="Mlynarcik P."/>
            <person name="Zdarska V."/>
            <person name="Chudobova H."/>
            <person name="Prochazkova P."/>
            <person name="Hricova K."/>
            <person name="Mezerova K."/>
            <person name="Bardon J."/>
            <person name="Dolejska M."/>
            <person name="Sukkar I."/>
            <person name="Kolar M."/>
        </authorList>
    </citation>
    <scope>NUCLEOTIDE SEQUENCE</scope>
    <source>
        <strain evidence="2">S 300-3</strain>
    </source>
</reference>
<dbReference type="AlphaFoldDB" id="A0AA42BC66"/>
<sequence>MTQQIHPILEEGIDRKMLAALRARFLTVNTERLERALLAMSTRQQLVLRLLPLLFHVNHPRLPGYVSGLAPAGLAGYEPDAETLAEAQRLTRSFAYKPLRGQPPQPILGLYLMGSLGTVGQDERSDLDVWVCHDPELPPEQLAELRRKCDLLTAWAASQGSEAYFFLIDPVAFARGDRSGQLTSDDCGTTQHFLLLDEFYRTAIWLGGRTPLWWLVPEYEEHRYAEYAATLLAKRFIRPEDVLDLGSLASIPPGEYLGAGLWQLFKAIGSPYKSLFKLLLLEVYASEHEQVRCLSLDYKQAVYANQLAPDELDPYVAAYRRIEAYLQNRGDHGRLALLRHCLYLKVNKPLSQPPRNRQKSWQRQLLERLTHDWGWDERQFALLDGRARWKVGQVDRERRALVNELTYGYRFLSELARRLQATSSINRRDFAVIGRFLSAAIERKAGKVELINLGISPDMSEHSLTLMHAFDTTGEASWSLYPGSLSLPDTSNHAPVKRTRELLPLLAWGHRNGIIDAATHLSLHPGNSGLGEAELFALLNALRQAFPMPLEEPSEEALLTSSIPRQTLLLINVGLDPFSARHLPATDEGADAFRYSAARENLVLSIDQLTLNSWSELIVSHHTGPFALANCLSGYLASLPEGNPPGLQVRCFGHHAGSAIARRVEEIIGTLQHTRDEASPSQFLLQVRQHFHLFDLRPGQANHTPLNDLGALIEHLGEAHHRHRSLRLDRNVLAGEDLPLILALAKPDCLQIFYRIDGDQAELSVLDEFNALWRQRMPYRDEQSLLTPLRRFLHSMNHRRSAQLALDESNGATMEVLFYRVLPAHGDRPVCVERRNPPGIEVSDPLHDVQAIVEPGGQNRPQVTLYCNHQEFSSLEHGSGLFAAVARYILAQRRLGERYPCYITDLDLSALHGGGRSQTVQYLRYKARLEAALNQAMAAG</sequence>
<dbReference type="InterPro" id="IPR024685">
    <property type="entry name" value="Adenylate_cyclase_1_N"/>
</dbReference>
<proteinExistence type="predicted"/>
<comment type="caution">
    <text evidence="2">The sequence shown here is derived from an EMBL/GenBank/DDBJ whole genome shotgun (WGS) entry which is preliminary data.</text>
</comment>
<dbReference type="InterPro" id="IPR000274">
    <property type="entry name" value="Adenylate_cyclase_1"/>
</dbReference>
<name>A0AA42BC66_9GAMM</name>